<dbReference type="AlphaFoldDB" id="A0AAW2ZAA2"/>
<proteinExistence type="predicted"/>
<dbReference type="CDD" id="cd00200">
    <property type="entry name" value="WD40"/>
    <property type="match status" value="1"/>
</dbReference>
<dbReference type="SMART" id="SM00320">
    <property type="entry name" value="WD40"/>
    <property type="match status" value="7"/>
</dbReference>
<dbReference type="SUPFAM" id="SSF50978">
    <property type="entry name" value="WD40 repeat-like"/>
    <property type="match status" value="1"/>
</dbReference>
<keyword evidence="1" id="KW-0853">WD repeat</keyword>
<protein>
    <submittedName>
        <fullName evidence="4">Uncharacterized protein</fullName>
    </submittedName>
</protein>
<dbReference type="Gene3D" id="2.130.10.10">
    <property type="entry name" value="YVTN repeat-like/Quinoprotein amine dehydrogenase"/>
    <property type="match status" value="1"/>
</dbReference>
<feature type="compositionally biased region" description="Pro residues" evidence="3">
    <location>
        <begin position="538"/>
        <end position="555"/>
    </location>
</feature>
<feature type="coiled-coil region" evidence="2">
    <location>
        <begin position="136"/>
        <end position="166"/>
    </location>
</feature>
<dbReference type="GO" id="GO:0036064">
    <property type="term" value="C:ciliary basal body"/>
    <property type="evidence" value="ECO:0007669"/>
    <property type="project" value="TreeGrafter"/>
</dbReference>
<name>A0AAW2ZAA2_9EUKA</name>
<feature type="repeat" description="WD" evidence="1">
    <location>
        <begin position="223"/>
        <end position="253"/>
    </location>
</feature>
<organism evidence="4 5">
    <name type="scientific">Acrasis kona</name>
    <dbReference type="NCBI Taxonomy" id="1008807"/>
    <lineage>
        <taxon>Eukaryota</taxon>
        <taxon>Discoba</taxon>
        <taxon>Heterolobosea</taxon>
        <taxon>Tetramitia</taxon>
        <taxon>Eutetramitia</taxon>
        <taxon>Acrasidae</taxon>
        <taxon>Acrasis</taxon>
    </lineage>
</organism>
<dbReference type="GO" id="GO:0044458">
    <property type="term" value="P:motile cilium assembly"/>
    <property type="evidence" value="ECO:0007669"/>
    <property type="project" value="TreeGrafter"/>
</dbReference>
<dbReference type="EMBL" id="JAOPGA020001225">
    <property type="protein sequence ID" value="KAL0486355.1"/>
    <property type="molecule type" value="Genomic_DNA"/>
</dbReference>
<evidence type="ECO:0000313" key="4">
    <source>
        <dbReference type="EMBL" id="KAL0486355.1"/>
    </source>
</evidence>
<dbReference type="PROSITE" id="PS50082">
    <property type="entry name" value="WD_REPEATS_2"/>
    <property type="match status" value="4"/>
</dbReference>
<evidence type="ECO:0000313" key="5">
    <source>
        <dbReference type="Proteomes" id="UP001431209"/>
    </source>
</evidence>
<dbReference type="InterPro" id="IPR001680">
    <property type="entry name" value="WD40_rpt"/>
</dbReference>
<dbReference type="PANTHER" id="PTHR44499:SF1">
    <property type="entry name" value="JOUBERIN"/>
    <property type="match status" value="1"/>
</dbReference>
<dbReference type="PANTHER" id="PTHR44499">
    <property type="entry name" value="JOUBERIN"/>
    <property type="match status" value="1"/>
</dbReference>
<evidence type="ECO:0000256" key="1">
    <source>
        <dbReference type="PROSITE-ProRule" id="PRU00221"/>
    </source>
</evidence>
<dbReference type="InterPro" id="IPR052803">
    <property type="entry name" value="Cilium-Associated_Jouberin"/>
</dbReference>
<evidence type="ECO:0000256" key="3">
    <source>
        <dbReference type="SAM" id="MobiDB-lite"/>
    </source>
</evidence>
<dbReference type="Proteomes" id="UP001431209">
    <property type="component" value="Unassembled WGS sequence"/>
</dbReference>
<accession>A0AAW2ZAA2</accession>
<reference evidence="4 5" key="1">
    <citation type="submission" date="2024-03" db="EMBL/GenBank/DDBJ databases">
        <title>The Acrasis kona genome and developmental transcriptomes reveal deep origins of eukaryotic multicellular pathways.</title>
        <authorList>
            <person name="Sheikh S."/>
            <person name="Fu C.-J."/>
            <person name="Brown M.W."/>
            <person name="Baldauf S.L."/>
        </authorList>
    </citation>
    <scope>NUCLEOTIDE SEQUENCE [LARGE SCALE GENOMIC DNA]</scope>
    <source>
        <strain evidence="4 5">ATCC MYA-3509</strain>
    </source>
</reference>
<comment type="caution">
    <text evidence="4">The sequence shown here is derived from an EMBL/GenBank/DDBJ whole genome shotgun (WGS) entry which is preliminary data.</text>
</comment>
<sequence length="562" mass="63595">MFELLNLTANHSMNRVGWAFLKCISASGSSHIQSTSRLQLYQYPNTLLKVLTNKQQQQPTHNNDLAQVGSELNHVYQRRLGTKPLPCTIHISIKPHEPPPIRNITFPDRPTQFNQNEVGRHTLQQMLDSALVPMTAQDSQQDLELKKQEMNKIKQLEKRRRRVSRVNHEKCLIPNKLLCRLDLARGCLCVKFSHCGRFLACACKNVIKVFDVWSQQDDAIHVFEGHIDLIYDLCWGADDQFIASASSDGTARINYTKNNVKICITHPCFVYCVAIHPLHPDVVLTGGYDGKIRLWVVDSQNHSVNQVRELTGHVDRVNSICFDGDRMITADGSGLILIWSIKSIGNYEYIQETIDSINLIKTIQDLTQSNLTCIRIDPKNKDQILVHSQDNIIRRYDTFGSLVRCKYTGVQCFKNSQKSNYSPDGRYVVSGSETGTVYFWSAESGELQQKNGKDYGFDNHSVYDIAWSVKEHVIALCSFDDQPVRVYCFEKKIEVDPEEMAPATFDHGYPARPPSTASNAGSVYWPTLRVATQLSRPKTPPPSTFMRPRTPPPPSLIAGDSA</sequence>
<feature type="region of interest" description="Disordered" evidence="3">
    <location>
        <begin position="533"/>
        <end position="562"/>
    </location>
</feature>
<dbReference type="Pfam" id="PF00400">
    <property type="entry name" value="WD40"/>
    <property type="match status" value="5"/>
</dbReference>
<feature type="repeat" description="WD" evidence="1">
    <location>
        <begin position="263"/>
        <end position="305"/>
    </location>
</feature>
<evidence type="ECO:0000256" key="2">
    <source>
        <dbReference type="SAM" id="Coils"/>
    </source>
</evidence>
<keyword evidence="2" id="KW-0175">Coiled coil</keyword>
<feature type="repeat" description="WD" evidence="1">
    <location>
        <begin position="421"/>
        <end position="450"/>
    </location>
</feature>
<gene>
    <name evidence="4" type="ORF">AKO1_001999</name>
</gene>
<dbReference type="InterPro" id="IPR036322">
    <property type="entry name" value="WD40_repeat_dom_sf"/>
</dbReference>
<feature type="repeat" description="WD" evidence="1">
    <location>
        <begin position="310"/>
        <end position="343"/>
    </location>
</feature>
<dbReference type="InterPro" id="IPR015943">
    <property type="entry name" value="WD40/YVTN_repeat-like_dom_sf"/>
</dbReference>
<keyword evidence="5" id="KW-1185">Reference proteome</keyword>